<evidence type="ECO:0000256" key="1">
    <source>
        <dbReference type="ARBA" id="ARBA00000213"/>
    </source>
</evidence>
<proteinExistence type="inferred from homology"/>
<evidence type="ECO:0000256" key="2">
    <source>
        <dbReference type="ARBA" id="ARBA00009446"/>
    </source>
</evidence>
<evidence type="ECO:0000259" key="14">
    <source>
        <dbReference type="PROSITE" id="PS52039"/>
    </source>
</evidence>
<keyword evidence="8 15" id="KW-0413">Isomerase</keyword>
<dbReference type="GO" id="GO:0006265">
    <property type="term" value="P:DNA topological change"/>
    <property type="evidence" value="ECO:0007669"/>
    <property type="project" value="InterPro"/>
</dbReference>
<dbReference type="InterPro" id="IPR023406">
    <property type="entry name" value="Topo_IA_AS"/>
</dbReference>
<dbReference type="Pfam" id="PF01131">
    <property type="entry name" value="Topoisom_bac"/>
    <property type="match status" value="1"/>
</dbReference>
<dbReference type="GO" id="GO:0046872">
    <property type="term" value="F:metal ion binding"/>
    <property type="evidence" value="ECO:0007669"/>
    <property type="project" value="UniProtKB-KW"/>
</dbReference>
<accession>A0A6G7K7M1</accession>
<keyword evidence="7" id="KW-0238">DNA-binding</keyword>
<keyword evidence="16" id="KW-1185">Reference proteome</keyword>
<feature type="domain" description="Topo IA-type catalytic" evidence="14">
    <location>
        <begin position="151"/>
        <end position="576"/>
    </location>
</feature>
<dbReference type="SMART" id="SM00493">
    <property type="entry name" value="TOPRIM"/>
    <property type="match status" value="1"/>
</dbReference>
<dbReference type="PROSITE" id="PS00396">
    <property type="entry name" value="TOPO_IA_1"/>
    <property type="match status" value="1"/>
</dbReference>
<dbReference type="KEGG" id="jar:G7057_01205"/>
<evidence type="ECO:0000259" key="13">
    <source>
        <dbReference type="PROSITE" id="PS50880"/>
    </source>
</evidence>
<dbReference type="Gene3D" id="3.40.50.140">
    <property type="match status" value="1"/>
</dbReference>
<dbReference type="GO" id="GO:0003677">
    <property type="term" value="F:DNA binding"/>
    <property type="evidence" value="ECO:0007669"/>
    <property type="project" value="UniProtKB-KW"/>
</dbReference>
<dbReference type="EC" id="5.6.2.1" evidence="3"/>
<dbReference type="RefSeq" id="WP_166160656.1">
    <property type="nucleotide sequence ID" value="NZ_CP049740.1"/>
</dbReference>
<evidence type="ECO:0000256" key="9">
    <source>
        <dbReference type="ARBA" id="ARBA00030003"/>
    </source>
</evidence>
<protein>
    <recommendedName>
        <fullName evidence="3">DNA topoisomerase</fullName>
        <ecNumber evidence="3">5.6.2.1</ecNumber>
    </recommendedName>
    <alternativeName>
        <fullName evidence="12">Omega-protein</fullName>
    </alternativeName>
    <alternativeName>
        <fullName evidence="11">Relaxing enzyme</fullName>
    </alternativeName>
    <alternativeName>
        <fullName evidence="9">Swivelase</fullName>
    </alternativeName>
    <alternativeName>
        <fullName evidence="10">Untwisting enzyme</fullName>
    </alternativeName>
</protein>
<dbReference type="PANTHER" id="PTHR11390:SF21">
    <property type="entry name" value="DNA TOPOISOMERASE 3-ALPHA"/>
    <property type="match status" value="1"/>
</dbReference>
<dbReference type="InterPro" id="IPR005738">
    <property type="entry name" value="TopoIII"/>
</dbReference>
<dbReference type="PRINTS" id="PR00417">
    <property type="entry name" value="PRTPISMRASEI"/>
</dbReference>
<feature type="domain" description="Toprim" evidence="13">
    <location>
        <begin position="1"/>
        <end position="134"/>
    </location>
</feature>
<dbReference type="InterPro" id="IPR013824">
    <property type="entry name" value="Topo_IA_cen_sub1"/>
</dbReference>
<dbReference type="InterPro" id="IPR034144">
    <property type="entry name" value="TOPRIM_TopoIII"/>
</dbReference>
<dbReference type="InterPro" id="IPR013497">
    <property type="entry name" value="Topo_IA_cen"/>
</dbReference>
<dbReference type="PANTHER" id="PTHR11390">
    <property type="entry name" value="PROKARYOTIC DNA TOPOISOMERASE"/>
    <property type="match status" value="1"/>
</dbReference>
<evidence type="ECO:0000256" key="8">
    <source>
        <dbReference type="ARBA" id="ARBA00023235"/>
    </source>
</evidence>
<evidence type="ECO:0000256" key="7">
    <source>
        <dbReference type="ARBA" id="ARBA00023125"/>
    </source>
</evidence>
<dbReference type="NCBIfam" id="TIGR01056">
    <property type="entry name" value="topB"/>
    <property type="match status" value="1"/>
</dbReference>
<evidence type="ECO:0000256" key="6">
    <source>
        <dbReference type="ARBA" id="ARBA00023029"/>
    </source>
</evidence>
<evidence type="ECO:0000313" key="16">
    <source>
        <dbReference type="Proteomes" id="UP000501451"/>
    </source>
</evidence>
<dbReference type="Gene3D" id="1.10.290.10">
    <property type="entry name" value="Topoisomerase I, domain 4"/>
    <property type="match status" value="1"/>
</dbReference>
<dbReference type="PROSITE" id="PS50880">
    <property type="entry name" value="TOPRIM"/>
    <property type="match status" value="1"/>
</dbReference>
<dbReference type="SMART" id="SM00436">
    <property type="entry name" value="TOP1Bc"/>
    <property type="match status" value="1"/>
</dbReference>
<dbReference type="GO" id="GO:0003917">
    <property type="term" value="F:DNA topoisomerase type I (single strand cut, ATP-independent) activity"/>
    <property type="evidence" value="ECO:0007669"/>
    <property type="project" value="UniProtKB-EC"/>
</dbReference>
<dbReference type="GO" id="GO:0006281">
    <property type="term" value="P:DNA repair"/>
    <property type="evidence" value="ECO:0007669"/>
    <property type="project" value="TreeGrafter"/>
</dbReference>
<evidence type="ECO:0000256" key="4">
    <source>
        <dbReference type="ARBA" id="ARBA00022723"/>
    </source>
</evidence>
<gene>
    <name evidence="15" type="primary">topB</name>
    <name evidence="15" type="ORF">G7057_01205</name>
</gene>
<dbReference type="InterPro" id="IPR000380">
    <property type="entry name" value="Topo_IA"/>
</dbReference>
<evidence type="ECO:0000256" key="3">
    <source>
        <dbReference type="ARBA" id="ARBA00012891"/>
    </source>
</evidence>
<evidence type="ECO:0000256" key="10">
    <source>
        <dbReference type="ARBA" id="ARBA00031985"/>
    </source>
</evidence>
<evidence type="ECO:0000256" key="12">
    <source>
        <dbReference type="ARBA" id="ARBA00032877"/>
    </source>
</evidence>
<keyword evidence="5" id="KW-0460">Magnesium</keyword>
<keyword evidence="4" id="KW-0479">Metal-binding</keyword>
<dbReference type="InterPro" id="IPR006171">
    <property type="entry name" value="TOPRIM_dom"/>
</dbReference>
<dbReference type="SUPFAM" id="SSF56712">
    <property type="entry name" value="Prokaryotic type I DNA topoisomerase"/>
    <property type="match status" value="1"/>
</dbReference>
<dbReference type="InterPro" id="IPR013825">
    <property type="entry name" value="Topo_IA_cen_sub2"/>
</dbReference>
<dbReference type="EMBL" id="CP049740">
    <property type="protein sequence ID" value="QII81221.1"/>
    <property type="molecule type" value="Genomic_DNA"/>
</dbReference>
<dbReference type="InterPro" id="IPR013826">
    <property type="entry name" value="Topo_IA_cen_sub3"/>
</dbReference>
<reference evidence="15 16" key="1">
    <citation type="journal article" date="2017" name="Int. J. Syst. Evol. Microbiol.">
        <title>Jeotgalibaca porci sp. nov. and Jeotgalibaca arthritidis sp. nov., isolated from pigs, and emended description of the genus Jeotgalibaca.</title>
        <authorList>
            <person name="Zamora L."/>
            <person name="Perez-Sancho M."/>
            <person name="Dominguez L."/>
            <person name="Fernandez-Garayzabal J.F."/>
            <person name="Vela A.I."/>
        </authorList>
    </citation>
    <scope>NUCLEOTIDE SEQUENCE [LARGE SCALE GENOMIC DNA]</scope>
    <source>
        <strain evidence="15 16">CECT 9157</strain>
    </source>
</reference>
<dbReference type="NCBIfam" id="NF005829">
    <property type="entry name" value="PRK07726.1"/>
    <property type="match status" value="1"/>
</dbReference>
<evidence type="ECO:0000256" key="11">
    <source>
        <dbReference type="ARBA" id="ARBA00032235"/>
    </source>
</evidence>
<dbReference type="AlphaFoldDB" id="A0A6G7K7M1"/>
<dbReference type="CDD" id="cd00186">
    <property type="entry name" value="TOP1Ac"/>
    <property type="match status" value="1"/>
</dbReference>
<dbReference type="PROSITE" id="PS52039">
    <property type="entry name" value="TOPO_IA_2"/>
    <property type="match status" value="1"/>
</dbReference>
<dbReference type="Gene3D" id="2.70.20.10">
    <property type="entry name" value="Topoisomerase I, domain 3"/>
    <property type="match status" value="1"/>
</dbReference>
<evidence type="ECO:0000313" key="15">
    <source>
        <dbReference type="EMBL" id="QII81221.1"/>
    </source>
</evidence>
<sequence length="692" mass="77916">MRLVIAEKPSVAQSIGAVLGANSRKDGYMEGSGYIVTWCVGHLVGLAPAHFYDEKYAKWQYKDLPILPQNWKYVISNDKEKQMKIIGQLMKRREVKEIIAATDSGREGELIFRLVYEKLGCKKPIKRLWISSMEESAIAKGFENLRNGADYERLYQSALCRAKADWIVGINATRLFSVLYGQTLNVGRVMTPTLAMIVERQVNISEFKAEPFYIVELDCGVFILSSERIKDKGIAETLCKSCNGQSITIEKLEKKEKIEKPPKLYDLTTLQREANRQLGFTANQTLEYTQSLYEKKLVTYPRTDSRYLTEDMKESIPALLNTNAGIFLSQDINLPINIEQIIDNSKVSDHHGIITTMGIESYGIHSLPFGEKEILQMIATRLICAVGDNYRYAETIVTANCNETMFTAKGKTVLADGFKAVENLHLKNKKKQAKDDKDKVLPPISQGEGFSVKAGIKEGKTSPPKHFTDDTLLSAMENANNVLEDMEQKGIGTPATRAGILEKLIKTGFAERKGDKKAKHFMPTYKGISLITILPEIIQSPILTAEWEEKLKQIEQGGLSPDEFLQEINQMIENLVRTYEVIKGTENLFPSNKKGIGNCPRCGGNVIENRKGFCCENKDCGFALWKENKFFTKKKKTLTKDIAIKLLKDGRIKLTGCYSEKTGKTYDAIVILDDNGGKYVNFKMEFPTKKGR</sequence>
<name>A0A6G7K7M1_9LACT</name>
<comment type="similarity">
    <text evidence="2">Belongs to the type IA topoisomerase family.</text>
</comment>
<dbReference type="CDD" id="cd03362">
    <property type="entry name" value="TOPRIM_TopoIA_TopoIII"/>
    <property type="match status" value="1"/>
</dbReference>
<dbReference type="GO" id="GO:0006310">
    <property type="term" value="P:DNA recombination"/>
    <property type="evidence" value="ECO:0007669"/>
    <property type="project" value="TreeGrafter"/>
</dbReference>
<evidence type="ECO:0000256" key="5">
    <source>
        <dbReference type="ARBA" id="ARBA00022842"/>
    </source>
</evidence>
<dbReference type="Pfam" id="PF01751">
    <property type="entry name" value="Toprim"/>
    <property type="match status" value="1"/>
</dbReference>
<organism evidence="15 16">
    <name type="scientific">Jeotgalibaca arthritidis</name>
    <dbReference type="NCBI Taxonomy" id="1868794"/>
    <lineage>
        <taxon>Bacteria</taxon>
        <taxon>Bacillati</taxon>
        <taxon>Bacillota</taxon>
        <taxon>Bacilli</taxon>
        <taxon>Lactobacillales</taxon>
        <taxon>Carnobacteriaceae</taxon>
        <taxon>Jeotgalibaca</taxon>
    </lineage>
</organism>
<dbReference type="InterPro" id="IPR003601">
    <property type="entry name" value="Topo_IA_2"/>
</dbReference>
<dbReference type="Gene3D" id="1.10.460.10">
    <property type="entry name" value="Topoisomerase I, domain 2"/>
    <property type="match status" value="1"/>
</dbReference>
<dbReference type="InterPro" id="IPR023405">
    <property type="entry name" value="Topo_IA_core_domain"/>
</dbReference>
<dbReference type="InterPro" id="IPR003602">
    <property type="entry name" value="Topo_IA_DNA-bd_dom"/>
</dbReference>
<dbReference type="GO" id="GO:0043597">
    <property type="term" value="C:cytoplasmic replication fork"/>
    <property type="evidence" value="ECO:0007669"/>
    <property type="project" value="TreeGrafter"/>
</dbReference>
<comment type="catalytic activity">
    <reaction evidence="1">
        <text>ATP-independent breakage of single-stranded DNA, followed by passage and rejoining.</text>
        <dbReference type="EC" id="5.6.2.1"/>
    </reaction>
</comment>
<dbReference type="SMART" id="SM00437">
    <property type="entry name" value="TOP1Ac"/>
    <property type="match status" value="1"/>
</dbReference>
<dbReference type="Proteomes" id="UP000501451">
    <property type="component" value="Chromosome"/>
</dbReference>
<keyword evidence="6" id="KW-0799">Topoisomerase</keyword>